<evidence type="ECO:0000256" key="3">
    <source>
        <dbReference type="ARBA" id="ARBA00022475"/>
    </source>
</evidence>
<keyword evidence="6 7" id="KW-0472">Membrane</keyword>
<comment type="caution">
    <text evidence="9">The sequence shown here is derived from an EMBL/GenBank/DDBJ whole genome shotgun (WGS) entry which is preliminary data.</text>
</comment>
<feature type="transmembrane region" description="Helical" evidence="7">
    <location>
        <begin position="262"/>
        <end position="287"/>
    </location>
</feature>
<keyword evidence="5 7" id="KW-1133">Transmembrane helix</keyword>
<keyword evidence="2 7" id="KW-0813">Transport</keyword>
<evidence type="ECO:0000313" key="9">
    <source>
        <dbReference type="EMBL" id="MFC6021198.1"/>
    </source>
</evidence>
<dbReference type="RefSeq" id="WP_377429134.1">
    <property type="nucleotide sequence ID" value="NZ_JBHSPR010000039.1"/>
</dbReference>
<gene>
    <name evidence="9" type="ORF">ACFP2T_34120</name>
</gene>
<feature type="domain" description="ABC transmembrane type-1" evidence="8">
    <location>
        <begin position="98"/>
        <end position="284"/>
    </location>
</feature>
<evidence type="ECO:0000256" key="4">
    <source>
        <dbReference type="ARBA" id="ARBA00022692"/>
    </source>
</evidence>
<dbReference type="InterPro" id="IPR035906">
    <property type="entry name" value="MetI-like_sf"/>
</dbReference>
<dbReference type="InterPro" id="IPR050366">
    <property type="entry name" value="BP-dependent_transpt_permease"/>
</dbReference>
<accession>A0ABW1KK83</accession>
<dbReference type="PANTHER" id="PTHR43386:SF1">
    <property type="entry name" value="D,D-DIPEPTIDE TRANSPORT SYSTEM PERMEASE PROTEIN DDPC-RELATED"/>
    <property type="match status" value="1"/>
</dbReference>
<evidence type="ECO:0000256" key="2">
    <source>
        <dbReference type="ARBA" id="ARBA00022448"/>
    </source>
</evidence>
<evidence type="ECO:0000313" key="10">
    <source>
        <dbReference type="Proteomes" id="UP001596203"/>
    </source>
</evidence>
<evidence type="ECO:0000256" key="6">
    <source>
        <dbReference type="ARBA" id="ARBA00023136"/>
    </source>
</evidence>
<organism evidence="9 10">
    <name type="scientific">Plantactinospora solaniradicis</name>
    <dbReference type="NCBI Taxonomy" id="1723736"/>
    <lineage>
        <taxon>Bacteria</taxon>
        <taxon>Bacillati</taxon>
        <taxon>Actinomycetota</taxon>
        <taxon>Actinomycetes</taxon>
        <taxon>Micromonosporales</taxon>
        <taxon>Micromonosporaceae</taxon>
        <taxon>Plantactinospora</taxon>
    </lineage>
</organism>
<dbReference type="PANTHER" id="PTHR43386">
    <property type="entry name" value="OLIGOPEPTIDE TRANSPORT SYSTEM PERMEASE PROTEIN APPC"/>
    <property type="match status" value="1"/>
</dbReference>
<dbReference type="SUPFAM" id="SSF161098">
    <property type="entry name" value="MetI-like"/>
    <property type="match status" value="1"/>
</dbReference>
<protein>
    <submittedName>
        <fullName evidence="9">ABC transporter permease</fullName>
    </submittedName>
</protein>
<feature type="transmembrane region" description="Helical" evidence="7">
    <location>
        <begin position="156"/>
        <end position="177"/>
    </location>
</feature>
<feature type="transmembrane region" description="Helical" evidence="7">
    <location>
        <begin position="129"/>
        <end position="150"/>
    </location>
</feature>
<sequence>MATIETQRDVTGEVVPGVVVPTSRPRWRGLLHSRKLVAGLGIVGFFGLVAVVGPLLVGDPNLVSDDRLLGPSADHLLGTTNTGQDVFRQLVVATRGSMIVGLVVGVLATVVSVGVGVVGGYVGGHTDEGLSLFSNVFLVLPGLPLVVLITDYVQTRGALAIALIVSITAWAGSARVLRAQTLSLRSRDYVDAARVSGEPGWRIITFEILPNLLPLIAAQFVFAVIGGILTEAALAFLGLGGAGSWGTMLYFAQNSQALSLGAWWWFVPPGLAIALVGAGLALINFSLDELINPRLRVARRNRRTGPGHTR</sequence>
<feature type="transmembrane region" description="Helical" evidence="7">
    <location>
        <begin position="36"/>
        <end position="57"/>
    </location>
</feature>
<comment type="subcellular location">
    <subcellularLocation>
        <location evidence="1 7">Cell membrane</location>
        <topology evidence="1 7">Multi-pass membrane protein</topology>
    </subcellularLocation>
</comment>
<dbReference type="EMBL" id="JBHSPR010000039">
    <property type="protein sequence ID" value="MFC6021198.1"/>
    <property type="molecule type" value="Genomic_DNA"/>
</dbReference>
<dbReference type="PROSITE" id="PS50928">
    <property type="entry name" value="ABC_TM1"/>
    <property type="match status" value="1"/>
</dbReference>
<comment type="similarity">
    <text evidence="7">Belongs to the binding-protein-dependent transport system permease family.</text>
</comment>
<dbReference type="InterPro" id="IPR000515">
    <property type="entry name" value="MetI-like"/>
</dbReference>
<dbReference type="Gene3D" id="1.10.3720.10">
    <property type="entry name" value="MetI-like"/>
    <property type="match status" value="1"/>
</dbReference>
<reference evidence="10" key="1">
    <citation type="journal article" date="2019" name="Int. J. Syst. Evol. Microbiol.">
        <title>The Global Catalogue of Microorganisms (GCM) 10K type strain sequencing project: providing services to taxonomists for standard genome sequencing and annotation.</title>
        <authorList>
            <consortium name="The Broad Institute Genomics Platform"/>
            <consortium name="The Broad Institute Genome Sequencing Center for Infectious Disease"/>
            <person name="Wu L."/>
            <person name="Ma J."/>
        </authorList>
    </citation>
    <scope>NUCLEOTIDE SEQUENCE [LARGE SCALE GENOMIC DNA]</scope>
    <source>
        <strain evidence="10">ZS-35-S2</strain>
    </source>
</reference>
<keyword evidence="10" id="KW-1185">Reference proteome</keyword>
<feature type="transmembrane region" description="Helical" evidence="7">
    <location>
        <begin position="212"/>
        <end position="242"/>
    </location>
</feature>
<dbReference type="Proteomes" id="UP001596203">
    <property type="component" value="Unassembled WGS sequence"/>
</dbReference>
<evidence type="ECO:0000259" key="8">
    <source>
        <dbReference type="PROSITE" id="PS50928"/>
    </source>
</evidence>
<name>A0ABW1KK83_9ACTN</name>
<keyword evidence="4 7" id="KW-0812">Transmembrane</keyword>
<evidence type="ECO:0000256" key="1">
    <source>
        <dbReference type="ARBA" id="ARBA00004651"/>
    </source>
</evidence>
<dbReference type="CDD" id="cd06261">
    <property type="entry name" value="TM_PBP2"/>
    <property type="match status" value="1"/>
</dbReference>
<dbReference type="Pfam" id="PF00528">
    <property type="entry name" value="BPD_transp_1"/>
    <property type="match status" value="1"/>
</dbReference>
<feature type="transmembrane region" description="Helical" evidence="7">
    <location>
        <begin position="98"/>
        <end position="122"/>
    </location>
</feature>
<evidence type="ECO:0000256" key="5">
    <source>
        <dbReference type="ARBA" id="ARBA00022989"/>
    </source>
</evidence>
<keyword evidence="3" id="KW-1003">Cell membrane</keyword>
<proteinExistence type="inferred from homology"/>
<evidence type="ECO:0000256" key="7">
    <source>
        <dbReference type="RuleBase" id="RU363032"/>
    </source>
</evidence>